<keyword evidence="2" id="KW-0808">Transferase</keyword>
<evidence type="ECO:0000259" key="1">
    <source>
        <dbReference type="Pfam" id="PF00534"/>
    </source>
</evidence>
<accession>A0A2W7QVS3</accession>
<feature type="domain" description="Glycosyl transferase family 1" evidence="1">
    <location>
        <begin position="237"/>
        <end position="390"/>
    </location>
</feature>
<proteinExistence type="predicted"/>
<reference evidence="2 3" key="1">
    <citation type="submission" date="2018-06" db="EMBL/GenBank/DDBJ databases">
        <title>Genomic Encyclopedia of Archaeal and Bacterial Type Strains, Phase II (KMG-II): from individual species to whole genera.</title>
        <authorList>
            <person name="Goeker M."/>
        </authorList>
    </citation>
    <scope>NUCLEOTIDE SEQUENCE [LARGE SCALE GENOMIC DNA]</scope>
    <source>
        <strain evidence="2 3">DSM 19830</strain>
    </source>
</reference>
<comment type="caution">
    <text evidence="2">The sequence shown here is derived from an EMBL/GenBank/DDBJ whole genome shotgun (WGS) entry which is preliminary data.</text>
</comment>
<dbReference type="AlphaFoldDB" id="A0A2W7QVS3"/>
<gene>
    <name evidence="2" type="ORF">LV85_02231</name>
</gene>
<organism evidence="2 3">
    <name type="scientific">Algoriphagus chordae</name>
    <dbReference type="NCBI Taxonomy" id="237019"/>
    <lineage>
        <taxon>Bacteria</taxon>
        <taxon>Pseudomonadati</taxon>
        <taxon>Bacteroidota</taxon>
        <taxon>Cytophagia</taxon>
        <taxon>Cytophagales</taxon>
        <taxon>Cyclobacteriaceae</taxon>
        <taxon>Algoriphagus</taxon>
    </lineage>
</organism>
<dbReference type="PANTHER" id="PTHR45947:SF3">
    <property type="entry name" value="SULFOQUINOVOSYL TRANSFERASE SQD2"/>
    <property type="match status" value="1"/>
</dbReference>
<dbReference type="RefSeq" id="WP_111319314.1">
    <property type="nucleotide sequence ID" value="NZ_QKZT01000008.1"/>
</dbReference>
<dbReference type="OrthoDB" id="502646at2"/>
<dbReference type="SUPFAM" id="SSF53756">
    <property type="entry name" value="UDP-Glycosyltransferase/glycogen phosphorylase"/>
    <property type="match status" value="1"/>
</dbReference>
<sequence length="413" mass="46325">MKIVISHPTGNTNLRAAVSAFYKAKFLNRFITTIAVFPNSFFAKLGMLPPFKDILRRSYSMEILPFTNSFMYREIGRLVFSKFLFLNFLFKKGGYFSIDEVYMGLDRKVAGLLSDEVNSHVDAVYCYEDGALETFISAKSKGLKCIYDLPTGYWLALREVLQLENEINPEWVPTLTGFLDSEEKLRRKDSELELADLVLVASDFTKSSLQKYAKFSAEIRVVPYGYPTPFLDRKYKPLLKGQKLKILFVGKLTQQKGLSTLFESVHALKEKVDLTLVGKKPVEDCQVLNSNLSLHTHISSLPNHEILLLMRSVDLLIFPSLFDGFGLVITEAMSQGTPVIASNRSAGPDLIDHGVNGWVFNAGKTNELVGILESIIEEPGLLESAGRNALKSASERPWSKYQDELIHAVTSIA</sequence>
<name>A0A2W7QVS3_9BACT</name>
<dbReference type="InterPro" id="IPR001296">
    <property type="entry name" value="Glyco_trans_1"/>
</dbReference>
<dbReference type="GO" id="GO:0016757">
    <property type="term" value="F:glycosyltransferase activity"/>
    <property type="evidence" value="ECO:0007669"/>
    <property type="project" value="InterPro"/>
</dbReference>
<dbReference type="Proteomes" id="UP000248882">
    <property type="component" value="Unassembled WGS sequence"/>
</dbReference>
<dbReference type="Gene3D" id="3.40.50.2000">
    <property type="entry name" value="Glycogen Phosphorylase B"/>
    <property type="match status" value="2"/>
</dbReference>
<dbReference type="Pfam" id="PF00534">
    <property type="entry name" value="Glycos_transf_1"/>
    <property type="match status" value="1"/>
</dbReference>
<protein>
    <submittedName>
        <fullName evidence="2">Glycosyl transferase family 1</fullName>
    </submittedName>
</protein>
<evidence type="ECO:0000313" key="2">
    <source>
        <dbReference type="EMBL" id="PZX52081.1"/>
    </source>
</evidence>
<dbReference type="EMBL" id="QKZT01000008">
    <property type="protein sequence ID" value="PZX52081.1"/>
    <property type="molecule type" value="Genomic_DNA"/>
</dbReference>
<dbReference type="CDD" id="cd03801">
    <property type="entry name" value="GT4_PimA-like"/>
    <property type="match status" value="1"/>
</dbReference>
<evidence type="ECO:0000313" key="3">
    <source>
        <dbReference type="Proteomes" id="UP000248882"/>
    </source>
</evidence>
<keyword evidence="3" id="KW-1185">Reference proteome</keyword>
<dbReference type="PANTHER" id="PTHR45947">
    <property type="entry name" value="SULFOQUINOVOSYL TRANSFERASE SQD2"/>
    <property type="match status" value="1"/>
</dbReference>
<dbReference type="InterPro" id="IPR050194">
    <property type="entry name" value="Glycosyltransferase_grp1"/>
</dbReference>